<proteinExistence type="predicted"/>
<gene>
    <name evidence="4" type="ORF">ACFPMF_25995</name>
</gene>
<evidence type="ECO:0000313" key="5">
    <source>
        <dbReference type="Proteomes" id="UP001596106"/>
    </source>
</evidence>
<dbReference type="RefSeq" id="WP_379850694.1">
    <property type="nucleotide sequence ID" value="NZ_JBHSMA010000016.1"/>
</dbReference>
<dbReference type="Pfam" id="PF00107">
    <property type="entry name" value="ADH_zinc_N"/>
    <property type="match status" value="1"/>
</dbReference>
<dbReference type="SUPFAM" id="SSF51735">
    <property type="entry name" value="NAD(P)-binding Rossmann-fold domains"/>
    <property type="match status" value="1"/>
</dbReference>
<dbReference type="InterPro" id="IPR013149">
    <property type="entry name" value="ADH-like_C"/>
</dbReference>
<evidence type="ECO:0000256" key="2">
    <source>
        <dbReference type="ARBA" id="ARBA00023002"/>
    </source>
</evidence>
<name>A0ABW0IIT7_9BACT</name>
<dbReference type="PANTHER" id="PTHR48106">
    <property type="entry name" value="QUINONE OXIDOREDUCTASE PIG3-RELATED"/>
    <property type="match status" value="1"/>
</dbReference>
<sequence>MQTVRFSAIGNPTDVLQIVETSLPEPGPGEVRIKVLASPINPSDLLFVQNLYGILPELPSGAGFEGVGIVDKVGEGVAMRTGIRVSFTATGAWSDYTLANQRSLIPVPDSLSDEVAAQLFVNPFSAYAMLEESGLQPGQWVLLTAAGSSFSKIVIQLCKLKGIQTIGTVRHNELDDELKAMGVTAIVNTEKEKLTSRVKALTEGKGVACVLEAVGGNTASDALKCLAKGGTMLLYGVLSLQNPSFNVGLMIFRELTVKGFWLSDWMRRVDSQTRQNVARNVLTLLVGGKIQLPVEATYPLSDIKKAIEHSEQPGRHGKILVKSNQ</sequence>
<dbReference type="Gene3D" id="3.40.50.720">
    <property type="entry name" value="NAD(P)-binding Rossmann-like Domain"/>
    <property type="match status" value="1"/>
</dbReference>
<dbReference type="Pfam" id="PF08240">
    <property type="entry name" value="ADH_N"/>
    <property type="match status" value="1"/>
</dbReference>
<dbReference type="Gene3D" id="3.90.180.10">
    <property type="entry name" value="Medium-chain alcohol dehydrogenases, catalytic domain"/>
    <property type="match status" value="1"/>
</dbReference>
<evidence type="ECO:0000259" key="3">
    <source>
        <dbReference type="SMART" id="SM00829"/>
    </source>
</evidence>
<protein>
    <submittedName>
        <fullName evidence="4">Zinc-dependent alcohol dehydrogenase family protein</fullName>
    </submittedName>
</protein>
<dbReference type="SUPFAM" id="SSF50129">
    <property type="entry name" value="GroES-like"/>
    <property type="match status" value="1"/>
</dbReference>
<dbReference type="InterPro" id="IPR020843">
    <property type="entry name" value="ER"/>
</dbReference>
<reference evidence="5" key="1">
    <citation type="journal article" date="2019" name="Int. J. Syst. Evol. Microbiol.">
        <title>The Global Catalogue of Microorganisms (GCM) 10K type strain sequencing project: providing services to taxonomists for standard genome sequencing and annotation.</title>
        <authorList>
            <consortium name="The Broad Institute Genomics Platform"/>
            <consortium name="The Broad Institute Genome Sequencing Center for Infectious Disease"/>
            <person name="Wu L."/>
            <person name="Ma J."/>
        </authorList>
    </citation>
    <scope>NUCLEOTIDE SEQUENCE [LARGE SCALE GENOMIC DNA]</scope>
    <source>
        <strain evidence="5">CCUG 55250</strain>
    </source>
</reference>
<dbReference type="EMBL" id="JBHSMA010000016">
    <property type="protein sequence ID" value="MFC5412804.1"/>
    <property type="molecule type" value="Genomic_DNA"/>
</dbReference>
<dbReference type="InterPro" id="IPR036291">
    <property type="entry name" value="NAD(P)-bd_dom_sf"/>
</dbReference>
<dbReference type="CDD" id="cd05282">
    <property type="entry name" value="ETR_like"/>
    <property type="match status" value="1"/>
</dbReference>
<keyword evidence="5" id="KW-1185">Reference proteome</keyword>
<evidence type="ECO:0000313" key="4">
    <source>
        <dbReference type="EMBL" id="MFC5412804.1"/>
    </source>
</evidence>
<dbReference type="InterPro" id="IPR013154">
    <property type="entry name" value="ADH-like_N"/>
</dbReference>
<keyword evidence="2" id="KW-0560">Oxidoreductase</keyword>
<comment type="caution">
    <text evidence="4">The sequence shown here is derived from an EMBL/GenBank/DDBJ whole genome shotgun (WGS) entry which is preliminary data.</text>
</comment>
<keyword evidence="1" id="KW-0521">NADP</keyword>
<dbReference type="SMART" id="SM00829">
    <property type="entry name" value="PKS_ER"/>
    <property type="match status" value="1"/>
</dbReference>
<accession>A0ABW0IIT7</accession>
<dbReference type="Proteomes" id="UP001596106">
    <property type="component" value="Unassembled WGS sequence"/>
</dbReference>
<feature type="domain" description="Enoyl reductase (ER)" evidence="3">
    <location>
        <begin position="11"/>
        <end position="321"/>
    </location>
</feature>
<dbReference type="PANTHER" id="PTHR48106:SF2">
    <property type="entry name" value="ZN2+-BINDING DEHYDROGENASE"/>
    <property type="match status" value="1"/>
</dbReference>
<organism evidence="4 5">
    <name type="scientific">Larkinella bovis</name>
    <dbReference type="NCBI Taxonomy" id="683041"/>
    <lineage>
        <taxon>Bacteria</taxon>
        <taxon>Pseudomonadati</taxon>
        <taxon>Bacteroidota</taxon>
        <taxon>Cytophagia</taxon>
        <taxon>Cytophagales</taxon>
        <taxon>Spirosomataceae</taxon>
        <taxon>Larkinella</taxon>
    </lineage>
</organism>
<dbReference type="InterPro" id="IPR011032">
    <property type="entry name" value="GroES-like_sf"/>
</dbReference>
<evidence type="ECO:0000256" key="1">
    <source>
        <dbReference type="ARBA" id="ARBA00022857"/>
    </source>
</evidence>